<sequence>MLYAVISDVHSNLEALYAVIEDIRNRGIKKILFLGDAVGYGPNPNECIELLKKECLVLLAGNHDRAVTGDTPLERFNENARAAVQWTLEHITGEHLEFLGKLDILKVMEKDNLCLVHSTPKEPDA</sequence>
<evidence type="ECO:0000259" key="1">
    <source>
        <dbReference type="Pfam" id="PF00149"/>
    </source>
</evidence>
<organism evidence="2">
    <name type="scientific">hydrothermal vent metagenome</name>
    <dbReference type="NCBI Taxonomy" id="652676"/>
    <lineage>
        <taxon>unclassified sequences</taxon>
        <taxon>metagenomes</taxon>
        <taxon>ecological metagenomes</taxon>
    </lineage>
</organism>
<dbReference type="InterPro" id="IPR029052">
    <property type="entry name" value="Metallo-depent_PP-like"/>
</dbReference>
<reference evidence="2" key="1">
    <citation type="submission" date="2018-06" db="EMBL/GenBank/DDBJ databases">
        <authorList>
            <person name="Zhirakovskaya E."/>
        </authorList>
    </citation>
    <scope>NUCLEOTIDE SEQUENCE</scope>
</reference>
<dbReference type="EMBL" id="UOGH01000004">
    <property type="protein sequence ID" value="VAX26608.1"/>
    <property type="molecule type" value="Genomic_DNA"/>
</dbReference>
<dbReference type="Pfam" id="PF00149">
    <property type="entry name" value="Metallophos"/>
    <property type="match status" value="1"/>
</dbReference>
<dbReference type="GO" id="GO:0016791">
    <property type="term" value="F:phosphatase activity"/>
    <property type="evidence" value="ECO:0007669"/>
    <property type="project" value="TreeGrafter"/>
</dbReference>
<dbReference type="InterPro" id="IPR050126">
    <property type="entry name" value="Ap4A_hydrolase"/>
</dbReference>
<feature type="non-terminal residue" evidence="2">
    <location>
        <position position="125"/>
    </location>
</feature>
<dbReference type="GO" id="GO:0005737">
    <property type="term" value="C:cytoplasm"/>
    <property type="evidence" value="ECO:0007669"/>
    <property type="project" value="TreeGrafter"/>
</dbReference>
<dbReference type="InterPro" id="IPR004843">
    <property type="entry name" value="Calcineurin-like_PHP"/>
</dbReference>
<dbReference type="SUPFAM" id="SSF56300">
    <property type="entry name" value="Metallo-dependent phosphatases"/>
    <property type="match status" value="1"/>
</dbReference>
<dbReference type="AlphaFoldDB" id="A0A3B1CRI3"/>
<evidence type="ECO:0000313" key="2">
    <source>
        <dbReference type="EMBL" id="VAX26608.1"/>
    </source>
</evidence>
<dbReference type="PANTHER" id="PTHR42850">
    <property type="entry name" value="METALLOPHOSPHOESTERASE"/>
    <property type="match status" value="1"/>
</dbReference>
<accession>A0A3B1CRI3</accession>
<name>A0A3B1CRI3_9ZZZZ</name>
<protein>
    <recommendedName>
        <fullName evidence="1">Calcineurin-like phosphoesterase domain-containing protein</fullName>
    </recommendedName>
</protein>
<feature type="domain" description="Calcineurin-like phosphoesterase" evidence="1">
    <location>
        <begin position="3"/>
        <end position="89"/>
    </location>
</feature>
<dbReference type="Gene3D" id="3.60.21.10">
    <property type="match status" value="1"/>
</dbReference>
<proteinExistence type="predicted"/>
<gene>
    <name evidence="2" type="ORF">MNBD_NITROSPIRAE02-1316</name>
</gene>
<dbReference type="PANTHER" id="PTHR42850:SF2">
    <property type="entry name" value="BLL5683 PROTEIN"/>
    <property type="match status" value="1"/>
</dbReference>
<dbReference type="CDD" id="cd00838">
    <property type="entry name" value="MPP_superfamily"/>
    <property type="match status" value="1"/>
</dbReference>